<dbReference type="AlphaFoldDB" id="A0A1G9B7F2"/>
<comment type="similarity">
    <text evidence="2 12">Belongs to the MurCDEF family. MurE subfamily.</text>
</comment>
<dbReference type="Pfam" id="PF01225">
    <property type="entry name" value="Mur_ligase"/>
    <property type="match status" value="1"/>
</dbReference>
<evidence type="ECO:0000256" key="12">
    <source>
        <dbReference type="HAMAP-Rule" id="MF_00208"/>
    </source>
</evidence>
<dbReference type="UniPathway" id="UPA00219"/>
<dbReference type="SUPFAM" id="SSF53244">
    <property type="entry name" value="MurD-like peptide ligases, peptide-binding domain"/>
    <property type="match status" value="1"/>
</dbReference>
<keyword evidence="12" id="KW-0460">Magnesium</keyword>
<dbReference type="NCBIfam" id="TIGR01085">
    <property type="entry name" value="murE"/>
    <property type="match status" value="1"/>
</dbReference>
<dbReference type="InterPro" id="IPR004101">
    <property type="entry name" value="Mur_ligase_C"/>
</dbReference>
<keyword evidence="11 12" id="KW-0961">Cell wall biogenesis/degradation</keyword>
<reference evidence="17 18" key="1">
    <citation type="submission" date="2016-10" db="EMBL/GenBank/DDBJ databases">
        <authorList>
            <person name="de Groot N.N."/>
        </authorList>
    </citation>
    <scope>NUCLEOTIDE SEQUENCE [LARGE SCALE GENOMIC DNA]</scope>
    <source>
        <strain evidence="17 18">CGMCC 1.6502</strain>
    </source>
</reference>
<evidence type="ECO:0000313" key="17">
    <source>
        <dbReference type="EMBL" id="SDK35398.1"/>
    </source>
</evidence>
<accession>A0A1G9B7F2</accession>
<dbReference type="RefSeq" id="WP_093215507.1">
    <property type="nucleotide sequence ID" value="NZ_FNFL01000005.1"/>
</dbReference>
<dbReference type="SUPFAM" id="SSF53623">
    <property type="entry name" value="MurD-like peptide ligases, catalytic domain"/>
    <property type="match status" value="1"/>
</dbReference>
<feature type="domain" description="Mur ligase C-terminal" evidence="15">
    <location>
        <begin position="335"/>
        <end position="459"/>
    </location>
</feature>
<comment type="caution">
    <text evidence="12">Lacks conserved residue(s) required for the propagation of feature annotation.</text>
</comment>
<evidence type="ECO:0000256" key="1">
    <source>
        <dbReference type="ARBA" id="ARBA00004752"/>
    </source>
</evidence>
<evidence type="ECO:0000256" key="5">
    <source>
        <dbReference type="ARBA" id="ARBA00022618"/>
    </source>
</evidence>
<sequence length="489" mass="54737">MNTAELLSSLKIKQVFGTLPNEITTIHNDSREAEDNSIFICTRGFTVDSHDFYQQAIENGASLVIAEKKLDIDLDKAALVIVNDTYKATAILANRFYGYPSTKLNLFGVTGTNGKTTVTNLIHSMLKKGGRASALSGTIGVQLDNKQLPSSNTTCDALTNQKILKNALDQDIDHMAMEVSSHGLAQGRLWGVDFDVVTFTNLTHDHLDYHDTMEQYGYAKGLLFAQLGQDLRKTKYAVLNHDDAWFDTYKSVSAAEVISYSLNADSDFKAENVEYHPDKTTFTLLCPEGRLDVTMNLLGEFNVYNALAAIASLYAYGIPAERLVKYIGELPPVNGRMEKVDMDAPVSMYIDYAHTPDAIEKSIDSVLPFKKNRLIFMVGTGGDRDEYKRPAMAEKASRADYVILTINDPRFEKSEDILRDMEKGMKHDNYALVADRKEAISHALQVSEPDDILIFAGKGQEDYQIIEDTKYPHSDRKIVEEQCLLRYSR</sequence>
<dbReference type="GO" id="GO:0000287">
    <property type="term" value="F:magnesium ion binding"/>
    <property type="evidence" value="ECO:0007669"/>
    <property type="project" value="UniProtKB-UniRule"/>
</dbReference>
<evidence type="ECO:0000256" key="8">
    <source>
        <dbReference type="ARBA" id="ARBA00022960"/>
    </source>
</evidence>
<dbReference type="OrthoDB" id="9800958at2"/>
<dbReference type="Pfam" id="PF02875">
    <property type="entry name" value="Mur_ligase_C"/>
    <property type="match status" value="1"/>
</dbReference>
<dbReference type="InterPro" id="IPR018109">
    <property type="entry name" value="Folylpolyglutamate_synth_CS"/>
</dbReference>
<dbReference type="InterPro" id="IPR036565">
    <property type="entry name" value="Mur-like_cat_sf"/>
</dbReference>
<organism evidence="17 18">
    <name type="scientific">Sediminibacillus albus</name>
    <dbReference type="NCBI Taxonomy" id="407036"/>
    <lineage>
        <taxon>Bacteria</taxon>
        <taxon>Bacillati</taxon>
        <taxon>Bacillota</taxon>
        <taxon>Bacilli</taxon>
        <taxon>Bacillales</taxon>
        <taxon>Bacillaceae</taxon>
        <taxon>Sediminibacillus</taxon>
    </lineage>
</organism>
<evidence type="ECO:0000259" key="16">
    <source>
        <dbReference type="Pfam" id="PF08245"/>
    </source>
</evidence>
<dbReference type="HAMAP" id="MF_00208">
    <property type="entry name" value="MurE"/>
    <property type="match status" value="1"/>
</dbReference>
<dbReference type="InterPro" id="IPR035911">
    <property type="entry name" value="MurE/MurF_N"/>
</dbReference>
<feature type="binding site" evidence="12">
    <location>
        <position position="186"/>
    </location>
    <ligand>
        <name>UDP-N-acetyl-alpha-D-muramoyl-L-alanyl-D-glutamate</name>
        <dbReference type="ChEBI" id="CHEBI:83900"/>
    </ligand>
</feature>
<dbReference type="InterPro" id="IPR000713">
    <property type="entry name" value="Mur_ligase_N"/>
</dbReference>
<comment type="cofactor">
    <cofactor evidence="12">
        <name>Mg(2+)</name>
        <dbReference type="ChEBI" id="CHEBI:18420"/>
    </cofactor>
</comment>
<feature type="binding site" evidence="12">
    <location>
        <position position="180"/>
    </location>
    <ligand>
        <name>UDP-N-acetyl-alpha-D-muramoyl-L-alanyl-D-glutamate</name>
        <dbReference type="ChEBI" id="CHEBI:83900"/>
    </ligand>
</feature>
<dbReference type="Proteomes" id="UP000198694">
    <property type="component" value="Unassembled WGS sequence"/>
</dbReference>
<dbReference type="GO" id="GO:0004326">
    <property type="term" value="F:tetrahydrofolylpolyglutamate synthase activity"/>
    <property type="evidence" value="ECO:0007669"/>
    <property type="project" value="InterPro"/>
</dbReference>
<keyword evidence="6 12" id="KW-0547">Nucleotide-binding</keyword>
<name>A0A1G9B7F2_9BACI</name>
<evidence type="ECO:0000259" key="14">
    <source>
        <dbReference type="Pfam" id="PF01225"/>
    </source>
</evidence>
<evidence type="ECO:0000256" key="7">
    <source>
        <dbReference type="ARBA" id="ARBA00022840"/>
    </source>
</evidence>
<keyword evidence="5 12" id="KW-0132">Cell division</keyword>
<keyword evidence="9 12" id="KW-0573">Peptidoglycan synthesis</keyword>
<evidence type="ECO:0000256" key="13">
    <source>
        <dbReference type="RuleBase" id="RU004135"/>
    </source>
</evidence>
<dbReference type="STRING" id="407036.SAMN05216243_2853"/>
<dbReference type="InterPro" id="IPR005761">
    <property type="entry name" value="UDP-N-AcMur-Glu-dNH2Pim_ligase"/>
</dbReference>
<comment type="function">
    <text evidence="12">Catalyzes the addition of an amino acid to the nucleotide precursor UDP-N-acetylmuramoyl-L-alanyl-D-glutamate (UMAG) in the biosynthesis of bacterial cell-wall peptidoglycan.</text>
</comment>
<evidence type="ECO:0000256" key="6">
    <source>
        <dbReference type="ARBA" id="ARBA00022741"/>
    </source>
</evidence>
<dbReference type="Gene3D" id="3.90.190.20">
    <property type="entry name" value="Mur ligase, C-terminal domain"/>
    <property type="match status" value="1"/>
</dbReference>
<dbReference type="PANTHER" id="PTHR23135">
    <property type="entry name" value="MUR LIGASE FAMILY MEMBER"/>
    <property type="match status" value="1"/>
</dbReference>
<dbReference type="GO" id="GO:0051301">
    <property type="term" value="P:cell division"/>
    <property type="evidence" value="ECO:0007669"/>
    <property type="project" value="UniProtKB-KW"/>
</dbReference>
<keyword evidence="3 12" id="KW-0963">Cytoplasm</keyword>
<dbReference type="GO" id="GO:0009252">
    <property type="term" value="P:peptidoglycan biosynthetic process"/>
    <property type="evidence" value="ECO:0007669"/>
    <property type="project" value="UniProtKB-UniRule"/>
</dbReference>
<dbReference type="EC" id="6.3.2.-" evidence="12"/>
<dbReference type="NCBIfam" id="NF001126">
    <property type="entry name" value="PRK00139.1-4"/>
    <property type="match status" value="1"/>
</dbReference>
<feature type="binding site" evidence="12">
    <location>
        <begin position="153"/>
        <end position="154"/>
    </location>
    <ligand>
        <name>UDP-N-acetyl-alpha-D-muramoyl-L-alanyl-D-glutamate</name>
        <dbReference type="ChEBI" id="CHEBI:83900"/>
    </ligand>
</feature>
<dbReference type="GO" id="GO:0008360">
    <property type="term" value="P:regulation of cell shape"/>
    <property type="evidence" value="ECO:0007669"/>
    <property type="project" value="UniProtKB-KW"/>
</dbReference>
<dbReference type="Pfam" id="PF08245">
    <property type="entry name" value="Mur_ligase_M"/>
    <property type="match status" value="1"/>
</dbReference>
<dbReference type="Gene3D" id="3.40.1190.10">
    <property type="entry name" value="Mur-like, catalytic domain"/>
    <property type="match status" value="1"/>
</dbReference>
<dbReference type="GO" id="GO:0005737">
    <property type="term" value="C:cytoplasm"/>
    <property type="evidence" value="ECO:0007669"/>
    <property type="project" value="UniProtKB-SubCell"/>
</dbReference>
<comment type="subcellular location">
    <subcellularLocation>
        <location evidence="12 13">Cytoplasm</location>
    </subcellularLocation>
</comment>
<keyword evidence="7 12" id="KW-0067">ATP-binding</keyword>
<dbReference type="GO" id="GO:0005524">
    <property type="term" value="F:ATP binding"/>
    <property type="evidence" value="ECO:0007669"/>
    <property type="project" value="UniProtKB-UniRule"/>
</dbReference>
<dbReference type="PROSITE" id="PS01011">
    <property type="entry name" value="FOLYLPOLYGLU_SYNT_1"/>
    <property type="match status" value="1"/>
</dbReference>
<dbReference type="Gene3D" id="3.40.1390.10">
    <property type="entry name" value="MurE/MurF, N-terminal domain"/>
    <property type="match status" value="1"/>
</dbReference>
<dbReference type="InterPro" id="IPR036615">
    <property type="entry name" value="Mur_ligase_C_dom_sf"/>
</dbReference>
<proteinExistence type="inferred from homology"/>
<evidence type="ECO:0000259" key="15">
    <source>
        <dbReference type="Pfam" id="PF02875"/>
    </source>
</evidence>
<dbReference type="EMBL" id="FNFL01000005">
    <property type="protein sequence ID" value="SDK35398.1"/>
    <property type="molecule type" value="Genomic_DNA"/>
</dbReference>
<evidence type="ECO:0000313" key="18">
    <source>
        <dbReference type="Proteomes" id="UP000198694"/>
    </source>
</evidence>
<feature type="domain" description="Mur ligase N-terminal catalytic" evidence="14">
    <location>
        <begin position="22"/>
        <end position="96"/>
    </location>
</feature>
<comment type="pathway">
    <text evidence="1 12 13">Cell wall biogenesis; peptidoglycan biosynthesis.</text>
</comment>
<evidence type="ECO:0000256" key="2">
    <source>
        <dbReference type="ARBA" id="ARBA00005898"/>
    </source>
</evidence>
<evidence type="ECO:0000256" key="9">
    <source>
        <dbReference type="ARBA" id="ARBA00022984"/>
    </source>
</evidence>
<feature type="binding site" evidence="12">
    <location>
        <position position="30"/>
    </location>
    <ligand>
        <name>UDP-N-acetyl-alpha-D-muramoyl-L-alanyl-D-glutamate</name>
        <dbReference type="ChEBI" id="CHEBI:83900"/>
    </ligand>
</feature>
<gene>
    <name evidence="12" type="primary">murE</name>
    <name evidence="17" type="ORF">SAMN05216243_2853</name>
</gene>
<feature type="modified residue" description="N6-carboxylysine" evidence="12">
    <location>
        <position position="220"/>
    </location>
</feature>
<keyword evidence="10 12" id="KW-0131">Cell cycle</keyword>
<keyword evidence="18" id="KW-1185">Reference proteome</keyword>
<keyword evidence="4 12" id="KW-0436">Ligase</keyword>
<dbReference type="SUPFAM" id="SSF63418">
    <property type="entry name" value="MurE/MurF N-terminal domain"/>
    <property type="match status" value="1"/>
</dbReference>
<dbReference type="PANTHER" id="PTHR23135:SF4">
    <property type="entry name" value="UDP-N-ACETYLMURAMOYL-L-ALANYL-D-GLUTAMATE--2,6-DIAMINOPIMELATE LIGASE MURE HOMOLOG, CHLOROPLASTIC"/>
    <property type="match status" value="1"/>
</dbReference>
<evidence type="ECO:0000256" key="10">
    <source>
        <dbReference type="ARBA" id="ARBA00023306"/>
    </source>
</evidence>
<keyword evidence="8 12" id="KW-0133">Cell shape</keyword>
<evidence type="ECO:0000256" key="11">
    <source>
        <dbReference type="ARBA" id="ARBA00023316"/>
    </source>
</evidence>
<feature type="binding site" evidence="12">
    <location>
        <position position="188"/>
    </location>
    <ligand>
        <name>UDP-N-acetyl-alpha-D-muramoyl-L-alanyl-D-glutamate</name>
        <dbReference type="ChEBI" id="CHEBI:83900"/>
    </ligand>
</feature>
<comment type="PTM">
    <text evidence="12">Carboxylation is probably crucial for Mg(2+) binding and, consequently, for the gamma-phosphate positioning of ATP.</text>
</comment>
<evidence type="ECO:0000256" key="4">
    <source>
        <dbReference type="ARBA" id="ARBA00022598"/>
    </source>
</evidence>
<feature type="binding site" evidence="12">
    <location>
        <position position="152"/>
    </location>
    <ligand>
        <name>UDP-N-acetyl-alpha-D-muramoyl-L-alanyl-D-glutamate</name>
        <dbReference type="ChEBI" id="CHEBI:83900"/>
    </ligand>
</feature>
<protein>
    <recommendedName>
        <fullName evidence="12">UDP-N-acetylmuramyl-tripeptide synthetase</fullName>
        <ecNumber evidence="12">6.3.2.-</ecNumber>
    </recommendedName>
    <alternativeName>
        <fullName evidence="12">UDP-MurNAc-tripeptide synthetase</fullName>
    </alternativeName>
</protein>
<feature type="binding site" evidence="12">
    <location>
        <begin position="111"/>
        <end position="117"/>
    </location>
    <ligand>
        <name>ATP</name>
        <dbReference type="ChEBI" id="CHEBI:30616"/>
    </ligand>
</feature>
<evidence type="ECO:0000256" key="3">
    <source>
        <dbReference type="ARBA" id="ARBA00022490"/>
    </source>
</evidence>
<feature type="domain" description="Mur ligase central" evidence="16">
    <location>
        <begin position="109"/>
        <end position="312"/>
    </location>
</feature>
<dbReference type="GO" id="GO:0071555">
    <property type="term" value="P:cell wall organization"/>
    <property type="evidence" value="ECO:0007669"/>
    <property type="project" value="UniProtKB-KW"/>
</dbReference>
<dbReference type="InterPro" id="IPR013221">
    <property type="entry name" value="Mur_ligase_cen"/>
</dbReference>